<feature type="region of interest" description="Disordered" evidence="1">
    <location>
        <begin position="43"/>
        <end position="70"/>
    </location>
</feature>
<dbReference type="GO" id="GO:0046521">
    <property type="term" value="P:sphingoid catabolic process"/>
    <property type="evidence" value="ECO:0007669"/>
    <property type="project" value="TreeGrafter"/>
</dbReference>
<dbReference type="AlphaFoldDB" id="A0A8T3B833"/>
<dbReference type="OrthoDB" id="2124888at2759"/>
<accession>A0A8T3B833</accession>
<dbReference type="PANTHER" id="PTHR28026:SF9">
    <property type="entry name" value="2-HYDROXY-PALMITIC ACID DIOXYGENASE MPO1"/>
    <property type="match status" value="1"/>
</dbReference>
<dbReference type="InterPro" id="IPR009305">
    <property type="entry name" value="Mpo1-like"/>
</dbReference>
<protein>
    <submittedName>
        <fullName evidence="2">Uncharacterized protein</fullName>
    </submittedName>
</protein>
<dbReference type="GO" id="GO:0005783">
    <property type="term" value="C:endoplasmic reticulum"/>
    <property type="evidence" value="ECO:0007669"/>
    <property type="project" value="TreeGrafter"/>
</dbReference>
<name>A0A8T3B833_DENNO</name>
<dbReference type="GO" id="GO:0016020">
    <property type="term" value="C:membrane"/>
    <property type="evidence" value="ECO:0007669"/>
    <property type="project" value="GOC"/>
</dbReference>
<keyword evidence="3" id="KW-1185">Reference proteome</keyword>
<reference evidence="2" key="1">
    <citation type="journal article" date="2022" name="Front. Genet.">
        <title>Chromosome-Scale Assembly of the Dendrobium nobile Genome Provides Insights Into the Molecular Mechanism of the Biosynthesis of the Medicinal Active Ingredient of Dendrobium.</title>
        <authorList>
            <person name="Xu Q."/>
            <person name="Niu S.-C."/>
            <person name="Li K.-L."/>
            <person name="Zheng P.-J."/>
            <person name="Zhang X.-J."/>
            <person name="Jia Y."/>
            <person name="Liu Y."/>
            <person name="Niu Y.-X."/>
            <person name="Yu L.-H."/>
            <person name="Chen D.-F."/>
            <person name="Zhang G.-Q."/>
        </authorList>
    </citation>
    <scope>NUCLEOTIDE SEQUENCE</scope>
    <source>
        <tissue evidence="2">Leaf</tissue>
    </source>
</reference>
<evidence type="ECO:0000313" key="3">
    <source>
        <dbReference type="Proteomes" id="UP000829196"/>
    </source>
</evidence>
<gene>
    <name evidence="2" type="ORF">KFK09_013116</name>
</gene>
<proteinExistence type="predicted"/>
<sequence>MWCSHCVEDQQVAWGPDYIACSGCGKLFEFPVSKSHRMIGKPKKFQEKKHKHPTNNMSSTSTKSHGDQELKRKAVLATQWFCWTGQFIGHGVFKKRSPALFDNLSQAVLMAPFCLT</sequence>
<feature type="compositionally biased region" description="Polar residues" evidence="1">
    <location>
        <begin position="54"/>
        <end position="63"/>
    </location>
</feature>
<organism evidence="2 3">
    <name type="scientific">Dendrobium nobile</name>
    <name type="common">Orchid</name>
    <dbReference type="NCBI Taxonomy" id="94219"/>
    <lineage>
        <taxon>Eukaryota</taxon>
        <taxon>Viridiplantae</taxon>
        <taxon>Streptophyta</taxon>
        <taxon>Embryophyta</taxon>
        <taxon>Tracheophyta</taxon>
        <taxon>Spermatophyta</taxon>
        <taxon>Magnoliopsida</taxon>
        <taxon>Liliopsida</taxon>
        <taxon>Asparagales</taxon>
        <taxon>Orchidaceae</taxon>
        <taxon>Epidendroideae</taxon>
        <taxon>Malaxideae</taxon>
        <taxon>Dendrobiinae</taxon>
        <taxon>Dendrobium</taxon>
    </lineage>
</organism>
<evidence type="ECO:0000256" key="1">
    <source>
        <dbReference type="SAM" id="MobiDB-lite"/>
    </source>
</evidence>
<dbReference type="EMBL" id="JAGYWB010000010">
    <property type="protein sequence ID" value="KAI0506998.1"/>
    <property type="molecule type" value="Genomic_DNA"/>
</dbReference>
<comment type="caution">
    <text evidence="2">The sequence shown here is derived from an EMBL/GenBank/DDBJ whole genome shotgun (WGS) entry which is preliminary data.</text>
</comment>
<dbReference type="Pfam" id="PF06127">
    <property type="entry name" value="Mpo1-like"/>
    <property type="match status" value="1"/>
</dbReference>
<evidence type="ECO:0000313" key="2">
    <source>
        <dbReference type="EMBL" id="KAI0506998.1"/>
    </source>
</evidence>
<dbReference type="PANTHER" id="PTHR28026">
    <property type="entry name" value="DUF962 DOMAIN PROTEIN (AFU_ORTHOLOGUE AFUA_8G05310)"/>
    <property type="match status" value="1"/>
</dbReference>
<feature type="compositionally biased region" description="Basic residues" evidence="1">
    <location>
        <begin position="43"/>
        <end position="53"/>
    </location>
</feature>
<dbReference type="Proteomes" id="UP000829196">
    <property type="component" value="Unassembled WGS sequence"/>
</dbReference>